<evidence type="ECO:0000313" key="3">
    <source>
        <dbReference type="Proteomes" id="UP000295164"/>
    </source>
</evidence>
<dbReference type="RefSeq" id="WP_131852854.1">
    <property type="nucleotide sequence ID" value="NZ_SKFH01000027.1"/>
</dbReference>
<dbReference type="InterPro" id="IPR000014">
    <property type="entry name" value="PAS"/>
</dbReference>
<dbReference type="PROSITE" id="PS50112">
    <property type="entry name" value="PAS"/>
    <property type="match status" value="1"/>
</dbReference>
<organism evidence="2 3">
    <name type="scientific">Flaviaesturariibacter aridisoli</name>
    <dbReference type="NCBI Taxonomy" id="2545761"/>
    <lineage>
        <taxon>Bacteria</taxon>
        <taxon>Pseudomonadati</taxon>
        <taxon>Bacteroidota</taxon>
        <taxon>Chitinophagia</taxon>
        <taxon>Chitinophagales</taxon>
        <taxon>Chitinophagaceae</taxon>
        <taxon>Flaviaestuariibacter</taxon>
    </lineage>
</organism>
<name>A0A4R4DXY5_9BACT</name>
<dbReference type="InterPro" id="IPR035965">
    <property type="entry name" value="PAS-like_dom_sf"/>
</dbReference>
<dbReference type="InterPro" id="IPR013656">
    <property type="entry name" value="PAS_4"/>
</dbReference>
<dbReference type="OrthoDB" id="1109395at2"/>
<proteinExistence type="predicted"/>
<feature type="domain" description="PAS" evidence="1">
    <location>
        <begin position="25"/>
        <end position="88"/>
    </location>
</feature>
<evidence type="ECO:0000259" key="1">
    <source>
        <dbReference type="PROSITE" id="PS50112"/>
    </source>
</evidence>
<dbReference type="CDD" id="cd00130">
    <property type="entry name" value="PAS"/>
    <property type="match status" value="2"/>
</dbReference>
<dbReference type="Pfam" id="PF08448">
    <property type="entry name" value="PAS_4"/>
    <property type="match status" value="2"/>
</dbReference>
<reference evidence="2 3" key="1">
    <citation type="submission" date="2019-03" db="EMBL/GenBank/DDBJ databases">
        <authorList>
            <person name="Kim M.K.M."/>
        </authorList>
    </citation>
    <scope>NUCLEOTIDE SEQUENCE [LARGE SCALE GENOMIC DNA]</scope>
    <source>
        <strain evidence="2 3">17J68-15</strain>
    </source>
</reference>
<dbReference type="SUPFAM" id="SSF55785">
    <property type="entry name" value="PYP-like sensor domain (PAS domain)"/>
    <property type="match status" value="2"/>
</dbReference>
<protein>
    <submittedName>
        <fullName evidence="2">PAS domain-containing protein</fullName>
    </submittedName>
</protein>
<evidence type="ECO:0000313" key="2">
    <source>
        <dbReference type="EMBL" id="TCZ68393.1"/>
    </source>
</evidence>
<keyword evidence="3" id="KW-1185">Reference proteome</keyword>
<sequence>MKNNNNASFAAPGFAYALLDLCTLLIEGANEPLLAMGTDYRLQLVNPAAARWLGRPRKELLQESLLRYLPAGDSTSLLAFLDRGLAGETDGFSQAFELGGRSLLWTTQALRDPKGGIQGLLCRIEDRTEVDHIRRQVQDLQRSLQEKDFILGSRAQLAGTLLEATQGHTFVLDRALRFCAANRSYLEYTGRQIGDLMGRSLVECFPEAAATPLPEKIREAFGGRTLLLERVPCVLSDGTCNIQLTPLAYEGFVYGVLVVAEMAAD</sequence>
<dbReference type="AlphaFoldDB" id="A0A4R4DXY5"/>
<dbReference type="SMART" id="SM00091">
    <property type="entry name" value="PAS"/>
    <property type="match status" value="2"/>
</dbReference>
<dbReference type="Gene3D" id="3.30.450.20">
    <property type="entry name" value="PAS domain"/>
    <property type="match status" value="2"/>
</dbReference>
<comment type="caution">
    <text evidence="2">The sequence shown here is derived from an EMBL/GenBank/DDBJ whole genome shotgun (WGS) entry which is preliminary data.</text>
</comment>
<accession>A0A4R4DXY5</accession>
<dbReference type="EMBL" id="SKFH01000027">
    <property type="protein sequence ID" value="TCZ68393.1"/>
    <property type="molecule type" value="Genomic_DNA"/>
</dbReference>
<gene>
    <name evidence="2" type="ORF">E0486_14010</name>
</gene>
<dbReference type="Proteomes" id="UP000295164">
    <property type="component" value="Unassembled WGS sequence"/>
</dbReference>